<proteinExistence type="predicted"/>
<dbReference type="Pfam" id="PF08584">
    <property type="entry name" value="Ribonuc_P_40"/>
    <property type="match status" value="1"/>
</dbReference>
<reference evidence="1" key="1">
    <citation type="submission" date="2022-03" db="EMBL/GenBank/DDBJ databases">
        <authorList>
            <person name="Lindestad O."/>
        </authorList>
    </citation>
    <scope>NUCLEOTIDE SEQUENCE</scope>
</reference>
<name>A0A8S4SB13_9NEOP</name>
<dbReference type="GO" id="GO:0030681">
    <property type="term" value="C:multimeric ribonuclease P complex"/>
    <property type="evidence" value="ECO:0007669"/>
    <property type="project" value="TreeGrafter"/>
</dbReference>
<keyword evidence="2" id="KW-1185">Reference proteome</keyword>
<dbReference type="GO" id="GO:0001682">
    <property type="term" value="P:tRNA 5'-leader removal"/>
    <property type="evidence" value="ECO:0007669"/>
    <property type="project" value="InterPro"/>
</dbReference>
<dbReference type="PANTHER" id="PTHR15396:SF1">
    <property type="entry name" value="RIBONUCLEASE P PROTEIN SUBUNIT P40"/>
    <property type="match status" value="1"/>
</dbReference>
<organism evidence="1 2">
    <name type="scientific">Pararge aegeria aegeria</name>
    <dbReference type="NCBI Taxonomy" id="348720"/>
    <lineage>
        <taxon>Eukaryota</taxon>
        <taxon>Metazoa</taxon>
        <taxon>Ecdysozoa</taxon>
        <taxon>Arthropoda</taxon>
        <taxon>Hexapoda</taxon>
        <taxon>Insecta</taxon>
        <taxon>Pterygota</taxon>
        <taxon>Neoptera</taxon>
        <taxon>Endopterygota</taxon>
        <taxon>Lepidoptera</taxon>
        <taxon>Glossata</taxon>
        <taxon>Ditrysia</taxon>
        <taxon>Papilionoidea</taxon>
        <taxon>Nymphalidae</taxon>
        <taxon>Satyrinae</taxon>
        <taxon>Satyrini</taxon>
        <taxon>Parargina</taxon>
        <taxon>Pararge</taxon>
    </lineage>
</organism>
<dbReference type="GO" id="GO:0000171">
    <property type="term" value="F:ribonuclease MRP activity"/>
    <property type="evidence" value="ECO:0007669"/>
    <property type="project" value="TreeGrafter"/>
</dbReference>
<dbReference type="AlphaFoldDB" id="A0A8S4SB13"/>
<dbReference type="GO" id="GO:0004526">
    <property type="term" value="F:ribonuclease P activity"/>
    <property type="evidence" value="ECO:0007669"/>
    <property type="project" value="TreeGrafter"/>
</dbReference>
<dbReference type="Proteomes" id="UP000838756">
    <property type="component" value="Unassembled WGS sequence"/>
</dbReference>
<comment type="caution">
    <text evidence="1">The sequence shown here is derived from an EMBL/GenBank/DDBJ whole genome shotgun (WGS) entry which is preliminary data.</text>
</comment>
<sequence>MLCPEVWNFPPPKVVRSYEKFKTFDAVTKVVELNNFYKSIIVTCPDELHTPQFIEDCIIDDSDYYKVTNCPLTEFVDPVFIKNFVHSGKLYSLSTNTNCITQNCAAVTPDGILTLHILENVYQTLGLEGNKCAHRFYQIKINMKELKSIDRVKTALQKLKTFDLNISWVPDSENICPSSIAKYFCDKNYQVSTHSMAIQRVTPDIKVVPTLDSSDIDEVVEWIGMLAHNADLAPTESYISTYSEPECLAPIKTSRISLLIVKGFLTPNILVNTCKLLVDYVKRRRLEQYWVSVSIQSMEESLWQWNISSPRIFQSQNASCNIFFTEDSYTIYSVGQLKYS</sequence>
<dbReference type="OrthoDB" id="63112at2759"/>
<evidence type="ECO:0000313" key="2">
    <source>
        <dbReference type="Proteomes" id="UP000838756"/>
    </source>
</evidence>
<dbReference type="EMBL" id="CAKXAJ010026033">
    <property type="protein sequence ID" value="CAH2252426.1"/>
    <property type="molecule type" value="Genomic_DNA"/>
</dbReference>
<dbReference type="GO" id="GO:0000172">
    <property type="term" value="C:ribonuclease MRP complex"/>
    <property type="evidence" value="ECO:0007669"/>
    <property type="project" value="TreeGrafter"/>
</dbReference>
<protein>
    <submittedName>
        <fullName evidence="1">Jg2022 protein</fullName>
    </submittedName>
</protein>
<dbReference type="PANTHER" id="PTHR15396">
    <property type="entry name" value="RIBONUCLEASE P PROTEIN SUBUNIT P40"/>
    <property type="match status" value="1"/>
</dbReference>
<gene>
    <name evidence="1" type="primary">jg2022</name>
    <name evidence="1" type="ORF">PAEG_LOCUS22423</name>
</gene>
<evidence type="ECO:0000313" key="1">
    <source>
        <dbReference type="EMBL" id="CAH2252426.1"/>
    </source>
</evidence>
<accession>A0A8S4SB13</accession>
<dbReference type="InterPro" id="IPR013893">
    <property type="entry name" value="RNase_P_Rpp40"/>
</dbReference>
<dbReference type="GO" id="GO:0000447">
    <property type="term" value="P:endonucleolytic cleavage in ITS1 to separate SSU-rRNA from 5.8S rRNA and LSU-rRNA from tricistronic rRNA transcript (SSU-rRNA, 5.8S rRNA, LSU-rRNA)"/>
    <property type="evidence" value="ECO:0007669"/>
    <property type="project" value="TreeGrafter"/>
</dbReference>